<reference evidence="9" key="2">
    <citation type="journal article" date="2013" name="PLoS Genet.">
        <title>Comparative genome structure, secondary metabolite, and effector coding capacity across Cochliobolus pathogens.</title>
        <authorList>
            <person name="Condon B.J."/>
            <person name="Leng Y."/>
            <person name="Wu D."/>
            <person name="Bushley K.E."/>
            <person name="Ohm R.A."/>
            <person name="Otillar R."/>
            <person name="Martin J."/>
            <person name="Schackwitz W."/>
            <person name="Grimwood J."/>
            <person name="MohdZainudin N."/>
            <person name="Xue C."/>
            <person name="Wang R."/>
            <person name="Manning V.A."/>
            <person name="Dhillon B."/>
            <person name="Tu Z.J."/>
            <person name="Steffenson B.J."/>
            <person name="Salamov A."/>
            <person name="Sun H."/>
            <person name="Lowry S."/>
            <person name="LaButti K."/>
            <person name="Han J."/>
            <person name="Copeland A."/>
            <person name="Lindquist E."/>
            <person name="Barry K."/>
            <person name="Schmutz J."/>
            <person name="Baker S.E."/>
            <person name="Ciuffetti L.M."/>
            <person name="Grigoriev I.V."/>
            <person name="Zhong S."/>
            <person name="Turgeon B.G."/>
        </authorList>
    </citation>
    <scope>NUCLEOTIDE SEQUENCE [LARGE SCALE GENOMIC DNA]</scope>
    <source>
        <strain evidence="9">C4 / ATCC 48331 / race T</strain>
    </source>
</reference>
<dbReference type="SMART" id="SM00321">
    <property type="entry name" value="WSC"/>
    <property type="match status" value="1"/>
</dbReference>
<dbReference type="Pfam" id="PF01822">
    <property type="entry name" value="WSC"/>
    <property type="match status" value="1"/>
</dbReference>
<evidence type="ECO:0000256" key="5">
    <source>
        <dbReference type="ARBA" id="ARBA00023136"/>
    </source>
</evidence>
<evidence type="ECO:0000313" key="8">
    <source>
        <dbReference type="EMBL" id="ENI03581.1"/>
    </source>
</evidence>
<dbReference type="Proteomes" id="UP000012338">
    <property type="component" value="Unassembled WGS sequence"/>
</dbReference>
<dbReference type="InterPro" id="IPR002889">
    <property type="entry name" value="WSC_carb-bd"/>
</dbReference>
<evidence type="ECO:0000259" key="7">
    <source>
        <dbReference type="PROSITE" id="PS51212"/>
    </source>
</evidence>
<evidence type="ECO:0000256" key="4">
    <source>
        <dbReference type="ARBA" id="ARBA00022989"/>
    </source>
</evidence>
<dbReference type="GO" id="GO:0005886">
    <property type="term" value="C:plasma membrane"/>
    <property type="evidence" value="ECO:0007669"/>
    <property type="project" value="TreeGrafter"/>
</dbReference>
<dbReference type="PANTHER" id="PTHR24269">
    <property type="entry name" value="KREMEN PROTEIN"/>
    <property type="match status" value="1"/>
</dbReference>
<dbReference type="PROSITE" id="PS51212">
    <property type="entry name" value="WSC"/>
    <property type="match status" value="1"/>
</dbReference>
<evidence type="ECO:0000256" key="1">
    <source>
        <dbReference type="ARBA" id="ARBA00004167"/>
    </source>
</evidence>
<name>N4XAL7_COCH4</name>
<proteinExistence type="predicted"/>
<feature type="non-terminal residue" evidence="8">
    <location>
        <position position="86"/>
    </location>
</feature>
<keyword evidence="6" id="KW-0325">Glycoprotein</keyword>
<dbReference type="OrthoDB" id="3688278at2759"/>
<sequence>YLGCFTDAIPRVLNRKTENHAQMTRERCVAFFDGYKFYGVQYSTHCFCGDSFENPSKSTPESECNGKCGGSGDMCGAYARSSVFVK</sequence>
<evidence type="ECO:0000256" key="3">
    <source>
        <dbReference type="ARBA" id="ARBA00022729"/>
    </source>
</evidence>
<keyword evidence="4" id="KW-1133">Transmembrane helix</keyword>
<comment type="subcellular location">
    <subcellularLocation>
        <location evidence="1">Membrane</location>
        <topology evidence="1">Single-pass membrane protein</topology>
    </subcellularLocation>
</comment>
<keyword evidence="9" id="KW-1185">Reference proteome</keyword>
<dbReference type="AlphaFoldDB" id="N4XAL7"/>
<keyword evidence="3" id="KW-0732">Signal</keyword>
<keyword evidence="2" id="KW-0812">Transmembrane</keyword>
<evidence type="ECO:0000256" key="6">
    <source>
        <dbReference type="ARBA" id="ARBA00023180"/>
    </source>
</evidence>
<accession>N4XAL7</accession>
<reference evidence="8 9" key="1">
    <citation type="journal article" date="2012" name="PLoS Pathog.">
        <title>Diverse lifestyles and strategies of plant pathogenesis encoded in the genomes of eighteen Dothideomycetes fungi.</title>
        <authorList>
            <person name="Ohm R.A."/>
            <person name="Feau N."/>
            <person name="Henrissat B."/>
            <person name="Schoch C.L."/>
            <person name="Horwitz B.A."/>
            <person name="Barry K.W."/>
            <person name="Condon B.J."/>
            <person name="Copeland A.C."/>
            <person name="Dhillon B."/>
            <person name="Glaser F."/>
            <person name="Hesse C.N."/>
            <person name="Kosti I."/>
            <person name="LaButti K."/>
            <person name="Lindquist E.A."/>
            <person name="Lucas S."/>
            <person name="Salamov A.A."/>
            <person name="Bradshaw R.E."/>
            <person name="Ciuffetti L."/>
            <person name="Hamelin R.C."/>
            <person name="Kema G.H.J."/>
            <person name="Lawrence C."/>
            <person name="Scott J.A."/>
            <person name="Spatafora J.W."/>
            <person name="Turgeon B.G."/>
            <person name="de Wit P.J.G.M."/>
            <person name="Zhong S."/>
            <person name="Goodwin S.B."/>
            <person name="Grigoriev I.V."/>
        </authorList>
    </citation>
    <scope>NUCLEOTIDE SEQUENCE [LARGE SCALE GENOMIC DNA]</scope>
    <source>
        <strain evidence="9">C4 / ATCC 48331 / race T</strain>
    </source>
</reference>
<evidence type="ECO:0000313" key="9">
    <source>
        <dbReference type="Proteomes" id="UP000012338"/>
    </source>
</evidence>
<evidence type="ECO:0000256" key="2">
    <source>
        <dbReference type="ARBA" id="ARBA00022692"/>
    </source>
</evidence>
<feature type="domain" description="WSC" evidence="7">
    <location>
        <begin position="1"/>
        <end position="86"/>
    </location>
</feature>
<protein>
    <recommendedName>
        <fullName evidence="7">WSC domain-containing protein</fullName>
    </recommendedName>
</protein>
<gene>
    <name evidence="8" type="ORF">COCC4DRAFT_107207</name>
</gene>
<keyword evidence="5" id="KW-0472">Membrane</keyword>
<organism evidence="8 9">
    <name type="scientific">Cochliobolus heterostrophus (strain C4 / ATCC 48331 / race T)</name>
    <name type="common">Southern corn leaf blight fungus</name>
    <name type="synonym">Bipolaris maydis</name>
    <dbReference type="NCBI Taxonomy" id="665024"/>
    <lineage>
        <taxon>Eukaryota</taxon>
        <taxon>Fungi</taxon>
        <taxon>Dikarya</taxon>
        <taxon>Ascomycota</taxon>
        <taxon>Pezizomycotina</taxon>
        <taxon>Dothideomycetes</taxon>
        <taxon>Pleosporomycetidae</taxon>
        <taxon>Pleosporales</taxon>
        <taxon>Pleosporineae</taxon>
        <taxon>Pleosporaceae</taxon>
        <taxon>Bipolaris</taxon>
    </lineage>
</organism>
<feature type="non-terminal residue" evidence="8">
    <location>
        <position position="1"/>
    </location>
</feature>
<dbReference type="PANTHER" id="PTHR24269:SF16">
    <property type="entry name" value="PROTEIN SLG1"/>
    <property type="match status" value="1"/>
</dbReference>
<dbReference type="EMBL" id="KB733459">
    <property type="protein sequence ID" value="ENI03581.1"/>
    <property type="molecule type" value="Genomic_DNA"/>
</dbReference>
<dbReference type="HOGENOM" id="CLU_171219_0_0_1"/>
<dbReference type="InterPro" id="IPR051836">
    <property type="entry name" value="Kremen_rcpt"/>
</dbReference>